<feature type="compositionally biased region" description="Polar residues" evidence="2">
    <location>
        <begin position="329"/>
        <end position="354"/>
    </location>
</feature>
<feature type="region of interest" description="Disordered" evidence="2">
    <location>
        <begin position="312"/>
        <end position="355"/>
    </location>
</feature>
<organism evidence="3 4">
    <name type="scientific">Stieleria marina</name>
    <dbReference type="NCBI Taxonomy" id="1930275"/>
    <lineage>
        <taxon>Bacteria</taxon>
        <taxon>Pseudomonadati</taxon>
        <taxon>Planctomycetota</taxon>
        <taxon>Planctomycetia</taxon>
        <taxon>Pirellulales</taxon>
        <taxon>Pirellulaceae</taxon>
        <taxon>Stieleria</taxon>
    </lineage>
</organism>
<evidence type="ECO:0000256" key="1">
    <source>
        <dbReference type="SAM" id="Coils"/>
    </source>
</evidence>
<feature type="region of interest" description="Disordered" evidence="2">
    <location>
        <begin position="263"/>
        <end position="297"/>
    </location>
</feature>
<dbReference type="AlphaFoldDB" id="A0A517NW28"/>
<dbReference type="EMBL" id="CP036526">
    <property type="protein sequence ID" value="QDT11335.1"/>
    <property type="molecule type" value="Genomic_DNA"/>
</dbReference>
<proteinExistence type="predicted"/>
<evidence type="ECO:0000313" key="3">
    <source>
        <dbReference type="EMBL" id="QDT11335.1"/>
    </source>
</evidence>
<reference evidence="3 4" key="1">
    <citation type="submission" date="2019-02" db="EMBL/GenBank/DDBJ databases">
        <title>Deep-cultivation of Planctomycetes and their phenomic and genomic characterization uncovers novel biology.</title>
        <authorList>
            <person name="Wiegand S."/>
            <person name="Jogler M."/>
            <person name="Boedeker C."/>
            <person name="Pinto D."/>
            <person name="Vollmers J."/>
            <person name="Rivas-Marin E."/>
            <person name="Kohn T."/>
            <person name="Peeters S.H."/>
            <person name="Heuer A."/>
            <person name="Rast P."/>
            <person name="Oberbeckmann S."/>
            <person name="Bunk B."/>
            <person name="Jeske O."/>
            <person name="Meyerdierks A."/>
            <person name="Storesund J.E."/>
            <person name="Kallscheuer N."/>
            <person name="Luecker S."/>
            <person name="Lage O.M."/>
            <person name="Pohl T."/>
            <person name="Merkel B.J."/>
            <person name="Hornburger P."/>
            <person name="Mueller R.-W."/>
            <person name="Bruemmer F."/>
            <person name="Labrenz M."/>
            <person name="Spormann A.M."/>
            <person name="Op den Camp H."/>
            <person name="Overmann J."/>
            <person name="Amann R."/>
            <person name="Jetten M.S.M."/>
            <person name="Mascher T."/>
            <person name="Medema M.H."/>
            <person name="Devos D.P."/>
            <person name="Kaster A.-K."/>
            <person name="Ovreas L."/>
            <person name="Rohde M."/>
            <person name="Galperin M.Y."/>
            <person name="Jogler C."/>
        </authorList>
    </citation>
    <scope>NUCLEOTIDE SEQUENCE [LARGE SCALE GENOMIC DNA]</scope>
    <source>
        <strain evidence="3 4">K23_9</strain>
    </source>
</reference>
<protein>
    <submittedName>
        <fullName evidence="3">Uncharacterized protein</fullName>
    </submittedName>
</protein>
<feature type="compositionally biased region" description="Low complexity" evidence="2">
    <location>
        <begin position="170"/>
        <end position="179"/>
    </location>
</feature>
<feature type="region of interest" description="Disordered" evidence="2">
    <location>
        <begin position="151"/>
        <end position="179"/>
    </location>
</feature>
<keyword evidence="4" id="KW-1185">Reference proteome</keyword>
<sequence>MAANDSGRPLPPAPELCLLWESQRFPIRSLSTKQFVVRCESMVRGHDPNQLAPVMNGTLMSDFGEDIAVLFRVCGTDQKFARCQLAALSHSKTKRIERLNSAWQSALARAAEKRAQQARRKREQERQAEIERLTKAQQIADQKAAAAQASAIASATTPVPESDISKTQLPANPAPENAPAVAPIAQQSADAVFAASQFDASQATATTAAASSESSLAPDGKPPAHPPASQRSNLARYCLASLIALAVVGLLFARGGGDKKLAATNQQQTEQQQTGTAPQSLASTPTRQQDRADTSQITTPDAAYATAHATANDPALDPTHDNAPDAGSKATSVTSPETPANRRQPTQSVAQAAPTNVDVPVMPTIADQASMQRTERRIERAQAQLAQLTKQRESALADQASAIEKTQAEKAGQLAAAKSELTEASQAVTKLQKLLRDLAPLIADENIGTAEVEKIEQDLVNAKARQAEKKAAVQQLRQSFSAAGSSVQQETLSAIQSRMRLIQQDINQLTRDRDRLKILATGKVKQATHQSQ</sequence>
<feature type="compositionally biased region" description="Low complexity" evidence="2">
    <location>
        <begin position="205"/>
        <end position="217"/>
    </location>
</feature>
<evidence type="ECO:0000256" key="2">
    <source>
        <dbReference type="SAM" id="MobiDB-lite"/>
    </source>
</evidence>
<keyword evidence="1" id="KW-0175">Coiled coil</keyword>
<accession>A0A517NW28</accession>
<gene>
    <name evidence="3" type="ORF">K239x_33300</name>
</gene>
<name>A0A517NW28_9BACT</name>
<dbReference type="Proteomes" id="UP000319817">
    <property type="component" value="Chromosome"/>
</dbReference>
<feature type="region of interest" description="Disordered" evidence="2">
    <location>
        <begin position="205"/>
        <end position="230"/>
    </location>
</feature>
<feature type="coiled-coil region" evidence="1">
    <location>
        <begin position="371"/>
        <end position="519"/>
    </location>
</feature>
<dbReference type="RefSeq" id="WP_145419186.1">
    <property type="nucleotide sequence ID" value="NZ_CP036526.1"/>
</dbReference>
<feature type="compositionally biased region" description="Low complexity" evidence="2">
    <location>
        <begin position="263"/>
        <end position="279"/>
    </location>
</feature>
<evidence type="ECO:0000313" key="4">
    <source>
        <dbReference type="Proteomes" id="UP000319817"/>
    </source>
</evidence>